<comment type="caution">
    <text evidence="2">The sequence shown here is derived from an EMBL/GenBank/DDBJ whole genome shotgun (WGS) entry which is preliminary data.</text>
</comment>
<protein>
    <submittedName>
        <fullName evidence="2">Uncharacterized protein</fullName>
    </submittedName>
</protein>
<gene>
    <name evidence="2" type="ORF">SPSK_04626</name>
</gene>
<dbReference type="Proteomes" id="UP000033710">
    <property type="component" value="Unassembled WGS sequence"/>
</dbReference>
<evidence type="ECO:0000313" key="2">
    <source>
        <dbReference type="EMBL" id="KJR82886.1"/>
    </source>
</evidence>
<proteinExistence type="predicted"/>
<evidence type="ECO:0000256" key="1">
    <source>
        <dbReference type="SAM" id="MobiDB-lite"/>
    </source>
</evidence>
<evidence type="ECO:0000313" key="3">
    <source>
        <dbReference type="Proteomes" id="UP000033710"/>
    </source>
</evidence>
<sequence length="147" mass="16087">MIITHGAETVDTTNLGRHDGRKSRIHVLLQILDGVQDCQYGDGHGRYWYSKHVIGQIVNVDDAEDGLRQPCCCSWNHRPGRRSRPVAEQSRPDAANFSDGAGQAGEAAGKENANAGCGTTNVDNELPRAELLIFCNESQVWPPDYGL</sequence>
<reference evidence="2 3" key="2">
    <citation type="journal article" date="2015" name="Eukaryot. Cell">
        <title>Asexual propagation of a virulent clone complex in a human and feline outbreak of sporotrichosis.</title>
        <authorList>
            <person name="Teixeira Mde M."/>
            <person name="Rodrigues A.M."/>
            <person name="Tsui C.K."/>
            <person name="de Almeida L.G."/>
            <person name="Van Diepeningen A.D."/>
            <person name="van den Ende B.G."/>
            <person name="Fernandes G.F."/>
            <person name="Kano R."/>
            <person name="Hamelin R.C."/>
            <person name="Lopes-Bezerra L.M."/>
            <person name="Vasconcelos A.T."/>
            <person name="de Hoog S."/>
            <person name="de Camargo Z.P."/>
            <person name="Felipe M.S."/>
        </authorList>
    </citation>
    <scope>NUCLEOTIDE SEQUENCE [LARGE SCALE GENOMIC DNA]</scope>
    <source>
        <strain evidence="2 3">1099-18</strain>
    </source>
</reference>
<organism evidence="2 3">
    <name type="scientific">Sporothrix schenckii 1099-18</name>
    <dbReference type="NCBI Taxonomy" id="1397361"/>
    <lineage>
        <taxon>Eukaryota</taxon>
        <taxon>Fungi</taxon>
        <taxon>Dikarya</taxon>
        <taxon>Ascomycota</taxon>
        <taxon>Pezizomycotina</taxon>
        <taxon>Sordariomycetes</taxon>
        <taxon>Sordariomycetidae</taxon>
        <taxon>Ophiostomatales</taxon>
        <taxon>Ophiostomataceae</taxon>
        <taxon>Sporothrix</taxon>
    </lineage>
</organism>
<dbReference type="RefSeq" id="XP_016585562.1">
    <property type="nucleotide sequence ID" value="XM_016731427.1"/>
</dbReference>
<dbReference type="AlphaFoldDB" id="A0A0F2M3Z2"/>
<name>A0A0F2M3Z2_SPOSC</name>
<dbReference type="GeneID" id="27666704"/>
<feature type="compositionally biased region" description="Low complexity" evidence="1">
    <location>
        <begin position="100"/>
        <end position="117"/>
    </location>
</feature>
<dbReference type="EMBL" id="AXCR01000010">
    <property type="protein sequence ID" value="KJR82886.1"/>
    <property type="molecule type" value="Genomic_DNA"/>
</dbReference>
<dbReference type="VEuPathDB" id="FungiDB:SPSK_04626"/>
<feature type="region of interest" description="Disordered" evidence="1">
    <location>
        <begin position="77"/>
        <end position="117"/>
    </location>
</feature>
<dbReference type="KEGG" id="ssck:SPSK_04626"/>
<reference evidence="2 3" key="1">
    <citation type="journal article" date="2014" name="BMC Genomics">
        <title>Comparative genomics of the major fungal agents of human and animal Sporotrichosis: Sporothrix schenckii and Sporothrix brasiliensis.</title>
        <authorList>
            <person name="Teixeira M.M."/>
            <person name="de Almeida L.G."/>
            <person name="Kubitschek-Barreira P."/>
            <person name="Alves F.L."/>
            <person name="Kioshima E.S."/>
            <person name="Abadio A.K."/>
            <person name="Fernandes L."/>
            <person name="Derengowski L.S."/>
            <person name="Ferreira K.S."/>
            <person name="Souza R.C."/>
            <person name="Ruiz J.C."/>
            <person name="de Andrade N.C."/>
            <person name="Paes H.C."/>
            <person name="Nicola A.M."/>
            <person name="Albuquerque P."/>
            <person name="Gerber A.L."/>
            <person name="Martins V.P."/>
            <person name="Peconick L.D."/>
            <person name="Neto A.V."/>
            <person name="Chaucanez C.B."/>
            <person name="Silva P.A."/>
            <person name="Cunha O.L."/>
            <person name="de Oliveira F.F."/>
            <person name="dos Santos T.C."/>
            <person name="Barros A.L."/>
            <person name="Soares M.A."/>
            <person name="de Oliveira L.M."/>
            <person name="Marini M.M."/>
            <person name="Villalobos-Duno H."/>
            <person name="Cunha M.M."/>
            <person name="de Hoog S."/>
            <person name="da Silveira J.F."/>
            <person name="Henrissat B."/>
            <person name="Nino-Vega G.A."/>
            <person name="Cisalpino P.S."/>
            <person name="Mora-Montes H.M."/>
            <person name="Almeida S.R."/>
            <person name="Stajich J.E."/>
            <person name="Lopes-Bezerra L.M."/>
            <person name="Vasconcelos A.T."/>
            <person name="Felipe M.S."/>
        </authorList>
    </citation>
    <scope>NUCLEOTIDE SEQUENCE [LARGE SCALE GENOMIC DNA]</scope>
    <source>
        <strain evidence="2 3">1099-18</strain>
    </source>
</reference>
<accession>A0A0F2M3Z2</accession>